<sequence>MCSVISLSTLLNAIVLCLTIVAQSDAACPPGKHQFTNCTNPCLAGEDTVLCESDRTASCRPDYCGGCIARFLNGVGQEVHCETEYGFICELKSHTVGCLDKPGTVLHVSYANYGRTSKKVCVHPFGLERLHNTTTCGSPRALGVLRRQCEGRTQCTLTADNDLFGEDPCFGIYKYLEVEVECVLPKGTSKAAQSSTSYGFLMMTSFLLVLVRINLDYTTDILLMLVDMTLA</sequence>
<evidence type="ECO:0000256" key="1">
    <source>
        <dbReference type="SAM" id="SignalP"/>
    </source>
</evidence>
<protein>
    <submittedName>
        <fullName evidence="3">Latrophilin-2</fullName>
    </submittedName>
</protein>
<dbReference type="InterPro" id="IPR043159">
    <property type="entry name" value="Lectin_gal-bd_sf"/>
</dbReference>
<proteinExistence type="predicted"/>
<dbReference type="EMBL" id="NEDP02000586">
    <property type="protein sequence ID" value="OWF55597.1"/>
    <property type="molecule type" value="Genomic_DNA"/>
</dbReference>
<evidence type="ECO:0000259" key="2">
    <source>
        <dbReference type="PROSITE" id="PS50228"/>
    </source>
</evidence>
<dbReference type="Pfam" id="PF02140">
    <property type="entry name" value="SUEL_Lectin"/>
    <property type="match status" value="1"/>
</dbReference>
<feature type="domain" description="SUEL-type lectin" evidence="2">
    <location>
        <begin position="88"/>
        <end position="183"/>
    </location>
</feature>
<dbReference type="PROSITE" id="PS50228">
    <property type="entry name" value="SUEL_LECTIN"/>
    <property type="match status" value="1"/>
</dbReference>
<dbReference type="Proteomes" id="UP000242188">
    <property type="component" value="Unassembled WGS sequence"/>
</dbReference>
<dbReference type="AlphaFoldDB" id="A0A210R3N3"/>
<keyword evidence="4" id="KW-1185">Reference proteome</keyword>
<reference evidence="3 4" key="1">
    <citation type="journal article" date="2017" name="Nat. Ecol. Evol.">
        <title>Scallop genome provides insights into evolution of bilaterian karyotype and development.</title>
        <authorList>
            <person name="Wang S."/>
            <person name="Zhang J."/>
            <person name="Jiao W."/>
            <person name="Li J."/>
            <person name="Xun X."/>
            <person name="Sun Y."/>
            <person name="Guo X."/>
            <person name="Huan P."/>
            <person name="Dong B."/>
            <person name="Zhang L."/>
            <person name="Hu X."/>
            <person name="Sun X."/>
            <person name="Wang J."/>
            <person name="Zhao C."/>
            <person name="Wang Y."/>
            <person name="Wang D."/>
            <person name="Huang X."/>
            <person name="Wang R."/>
            <person name="Lv J."/>
            <person name="Li Y."/>
            <person name="Zhang Z."/>
            <person name="Liu B."/>
            <person name="Lu W."/>
            <person name="Hui Y."/>
            <person name="Liang J."/>
            <person name="Zhou Z."/>
            <person name="Hou R."/>
            <person name="Li X."/>
            <person name="Liu Y."/>
            <person name="Li H."/>
            <person name="Ning X."/>
            <person name="Lin Y."/>
            <person name="Zhao L."/>
            <person name="Xing Q."/>
            <person name="Dou J."/>
            <person name="Li Y."/>
            <person name="Mao J."/>
            <person name="Guo H."/>
            <person name="Dou H."/>
            <person name="Li T."/>
            <person name="Mu C."/>
            <person name="Jiang W."/>
            <person name="Fu Q."/>
            <person name="Fu X."/>
            <person name="Miao Y."/>
            <person name="Liu J."/>
            <person name="Yu Q."/>
            <person name="Li R."/>
            <person name="Liao H."/>
            <person name="Li X."/>
            <person name="Kong Y."/>
            <person name="Jiang Z."/>
            <person name="Chourrout D."/>
            <person name="Li R."/>
            <person name="Bao Z."/>
        </authorList>
    </citation>
    <scope>NUCLEOTIDE SEQUENCE [LARGE SCALE GENOMIC DNA]</scope>
    <source>
        <strain evidence="3 4">PY_sf001</strain>
    </source>
</reference>
<dbReference type="InterPro" id="IPR000922">
    <property type="entry name" value="Lectin_gal-bd_dom"/>
</dbReference>
<dbReference type="CDD" id="cd22827">
    <property type="entry name" value="Gal_Rha_Lectin_SUL-I-like"/>
    <property type="match status" value="1"/>
</dbReference>
<dbReference type="STRING" id="6573.A0A210R3N3"/>
<dbReference type="GO" id="GO:0030246">
    <property type="term" value="F:carbohydrate binding"/>
    <property type="evidence" value="ECO:0007669"/>
    <property type="project" value="InterPro"/>
</dbReference>
<dbReference type="FunFam" id="2.60.120.740:FF:000001">
    <property type="entry name" value="Adhesion G protein-coupled receptor L2"/>
    <property type="match status" value="1"/>
</dbReference>
<evidence type="ECO:0000313" key="3">
    <source>
        <dbReference type="EMBL" id="OWF55597.1"/>
    </source>
</evidence>
<feature type="chain" id="PRO_5012962175" evidence="1">
    <location>
        <begin position="27"/>
        <end position="231"/>
    </location>
</feature>
<organism evidence="3 4">
    <name type="scientific">Mizuhopecten yessoensis</name>
    <name type="common">Japanese scallop</name>
    <name type="synonym">Patinopecten yessoensis</name>
    <dbReference type="NCBI Taxonomy" id="6573"/>
    <lineage>
        <taxon>Eukaryota</taxon>
        <taxon>Metazoa</taxon>
        <taxon>Spiralia</taxon>
        <taxon>Lophotrochozoa</taxon>
        <taxon>Mollusca</taxon>
        <taxon>Bivalvia</taxon>
        <taxon>Autobranchia</taxon>
        <taxon>Pteriomorphia</taxon>
        <taxon>Pectinida</taxon>
        <taxon>Pectinoidea</taxon>
        <taxon>Pectinidae</taxon>
        <taxon>Mizuhopecten</taxon>
    </lineage>
</organism>
<gene>
    <name evidence="3" type="ORF">KP79_PYT11309</name>
</gene>
<comment type="caution">
    <text evidence="3">The sequence shown here is derived from an EMBL/GenBank/DDBJ whole genome shotgun (WGS) entry which is preliminary data.</text>
</comment>
<keyword evidence="1" id="KW-0732">Signal</keyword>
<dbReference type="PANTHER" id="PTHR46780">
    <property type="entry name" value="PROTEIN EVA-1"/>
    <property type="match status" value="1"/>
</dbReference>
<dbReference type="OrthoDB" id="6110378at2759"/>
<dbReference type="Gene3D" id="2.60.120.740">
    <property type="match status" value="1"/>
</dbReference>
<accession>A0A210R3N3</accession>
<name>A0A210R3N3_MIZYE</name>
<evidence type="ECO:0000313" key="4">
    <source>
        <dbReference type="Proteomes" id="UP000242188"/>
    </source>
</evidence>
<feature type="signal peptide" evidence="1">
    <location>
        <begin position="1"/>
        <end position="26"/>
    </location>
</feature>